<sequence>MDTSTTDADVDERKSSLSVLDPAVHTCCYSPSAPLKVFLSYGHDRFQALAFHLKAALQQRGHVVWLDTEQLSAGLDWEEGIAGGLAWVRDAQQDGRVLLVMTPHALRRPDGYCLNEIARAASLRLSIFPVLVAESAPPPSITMLPFFDMRDCVPSAAEQQIHAAGSPEWRDLMQKCLDTPEFLDKANRLYTILELVS</sequence>
<dbReference type="OrthoDB" id="206617at2759"/>
<dbReference type="GO" id="GO:0007165">
    <property type="term" value="P:signal transduction"/>
    <property type="evidence" value="ECO:0007669"/>
    <property type="project" value="InterPro"/>
</dbReference>
<dbReference type="Proteomes" id="UP000693981">
    <property type="component" value="Unassembled WGS sequence"/>
</dbReference>
<reference evidence="2" key="1">
    <citation type="submission" date="2021-02" db="EMBL/GenBank/DDBJ databases">
        <authorList>
            <person name="Palmer J.M."/>
        </authorList>
    </citation>
    <scope>NUCLEOTIDE SEQUENCE</scope>
    <source>
        <strain evidence="2">SCRP23</strain>
    </source>
</reference>
<dbReference type="Pfam" id="PF13676">
    <property type="entry name" value="TIR_2"/>
    <property type="match status" value="1"/>
</dbReference>
<accession>A0A8T1WRZ5</accession>
<proteinExistence type="predicted"/>
<evidence type="ECO:0000313" key="3">
    <source>
        <dbReference type="Proteomes" id="UP000693981"/>
    </source>
</evidence>
<comment type="caution">
    <text evidence="2">The sequence shown here is derived from an EMBL/GenBank/DDBJ whole genome shotgun (WGS) entry which is preliminary data.</text>
</comment>
<feature type="domain" description="TIR" evidence="1">
    <location>
        <begin position="37"/>
        <end position="151"/>
    </location>
</feature>
<keyword evidence="3" id="KW-1185">Reference proteome</keyword>
<protein>
    <recommendedName>
        <fullName evidence="1">TIR domain-containing protein</fullName>
    </recommendedName>
</protein>
<dbReference type="AlphaFoldDB" id="A0A8T1WRZ5"/>
<dbReference type="EMBL" id="JAGDFL010000178">
    <property type="protein sequence ID" value="KAG7395981.1"/>
    <property type="molecule type" value="Genomic_DNA"/>
</dbReference>
<evidence type="ECO:0000259" key="1">
    <source>
        <dbReference type="Pfam" id="PF13676"/>
    </source>
</evidence>
<organism evidence="2 3">
    <name type="scientific">Phytophthora boehmeriae</name>
    <dbReference type="NCBI Taxonomy" id="109152"/>
    <lineage>
        <taxon>Eukaryota</taxon>
        <taxon>Sar</taxon>
        <taxon>Stramenopiles</taxon>
        <taxon>Oomycota</taxon>
        <taxon>Peronosporomycetes</taxon>
        <taxon>Peronosporales</taxon>
        <taxon>Peronosporaceae</taxon>
        <taxon>Phytophthora</taxon>
    </lineage>
</organism>
<dbReference type="InterPro" id="IPR000157">
    <property type="entry name" value="TIR_dom"/>
</dbReference>
<gene>
    <name evidence="2" type="ORF">PHYBOEH_002924</name>
</gene>
<name>A0A8T1WRZ5_9STRA</name>
<evidence type="ECO:0000313" key="2">
    <source>
        <dbReference type="EMBL" id="KAG7395981.1"/>
    </source>
</evidence>